<dbReference type="AlphaFoldDB" id="A0AAF0R0M0"/>
<evidence type="ECO:0000259" key="2">
    <source>
        <dbReference type="Pfam" id="PF03732"/>
    </source>
</evidence>
<keyword evidence="4" id="KW-1185">Reference proteome</keyword>
<proteinExistence type="predicted"/>
<feature type="region of interest" description="Disordered" evidence="1">
    <location>
        <begin position="43"/>
        <end position="63"/>
    </location>
</feature>
<dbReference type="Proteomes" id="UP001234989">
    <property type="component" value="Chromosome 6"/>
</dbReference>
<protein>
    <recommendedName>
        <fullName evidence="2">Retrotransposon gag domain-containing protein</fullName>
    </recommendedName>
</protein>
<reference evidence="3" key="1">
    <citation type="submission" date="2023-08" db="EMBL/GenBank/DDBJ databases">
        <title>A de novo genome assembly of Solanum verrucosum Schlechtendal, a Mexican diploid species geographically isolated from the other diploid A-genome species in potato relatives.</title>
        <authorList>
            <person name="Hosaka K."/>
        </authorList>
    </citation>
    <scope>NUCLEOTIDE SEQUENCE</scope>
    <source>
        <tissue evidence="3">Young leaves</tissue>
    </source>
</reference>
<organism evidence="3 4">
    <name type="scientific">Solanum verrucosum</name>
    <dbReference type="NCBI Taxonomy" id="315347"/>
    <lineage>
        <taxon>Eukaryota</taxon>
        <taxon>Viridiplantae</taxon>
        <taxon>Streptophyta</taxon>
        <taxon>Embryophyta</taxon>
        <taxon>Tracheophyta</taxon>
        <taxon>Spermatophyta</taxon>
        <taxon>Magnoliopsida</taxon>
        <taxon>eudicotyledons</taxon>
        <taxon>Gunneridae</taxon>
        <taxon>Pentapetalae</taxon>
        <taxon>asterids</taxon>
        <taxon>lamiids</taxon>
        <taxon>Solanales</taxon>
        <taxon>Solanaceae</taxon>
        <taxon>Solanoideae</taxon>
        <taxon>Solaneae</taxon>
        <taxon>Solanum</taxon>
    </lineage>
</organism>
<sequence length="214" mass="24399">MPPHSAYGRNVNARNANAAPPVLDKEVSNVEFRNAIQLLAQSKTNKKNQQVPAPANASGGSVAARVRDTSRINPPEFLGSQIGKDPQNFIDEVKKIFGVIQVSGNDRVELASYQLKNVAHIWFTQSKENRCTDTIPITWECFSETFLDRFFPRELREAKSQEFMNFRQGYMTVQEYRLKFTQLSKYAPHMVANSRAQMNKFMYGVSNLVKIVYK</sequence>
<evidence type="ECO:0000313" key="3">
    <source>
        <dbReference type="EMBL" id="WMV33106.1"/>
    </source>
</evidence>
<dbReference type="Pfam" id="PF03732">
    <property type="entry name" value="Retrotrans_gag"/>
    <property type="match status" value="1"/>
</dbReference>
<evidence type="ECO:0000313" key="4">
    <source>
        <dbReference type="Proteomes" id="UP001234989"/>
    </source>
</evidence>
<gene>
    <name evidence="3" type="ORF">MTR67_026491</name>
</gene>
<dbReference type="InterPro" id="IPR005162">
    <property type="entry name" value="Retrotrans_gag_dom"/>
</dbReference>
<dbReference type="EMBL" id="CP133617">
    <property type="protein sequence ID" value="WMV33106.1"/>
    <property type="molecule type" value="Genomic_DNA"/>
</dbReference>
<evidence type="ECO:0000256" key="1">
    <source>
        <dbReference type="SAM" id="MobiDB-lite"/>
    </source>
</evidence>
<feature type="domain" description="Retrotransposon gag" evidence="2">
    <location>
        <begin position="110"/>
        <end position="205"/>
    </location>
</feature>
<accession>A0AAF0R0M0</accession>
<name>A0AAF0R0M0_SOLVR</name>